<proteinExistence type="predicted"/>
<organism evidence="1 2">
    <name type="scientific">Kipferlia bialata</name>
    <dbReference type="NCBI Taxonomy" id="797122"/>
    <lineage>
        <taxon>Eukaryota</taxon>
        <taxon>Metamonada</taxon>
        <taxon>Carpediemonas-like organisms</taxon>
        <taxon>Kipferlia</taxon>
    </lineage>
</organism>
<evidence type="ECO:0000313" key="1">
    <source>
        <dbReference type="EMBL" id="GCA65203.1"/>
    </source>
</evidence>
<dbReference type="AlphaFoldDB" id="A0A391P5V6"/>
<name>A0A391P5V6_9EUKA</name>
<protein>
    <submittedName>
        <fullName evidence="1">Uncharacterized protein</fullName>
    </submittedName>
</protein>
<reference evidence="1 2" key="1">
    <citation type="journal article" date="2018" name="PLoS ONE">
        <title>The draft genome of Kipferlia bialata reveals reductive genome evolution in fornicate parasites.</title>
        <authorList>
            <person name="Tanifuji G."/>
            <person name="Takabayashi S."/>
            <person name="Kume K."/>
            <person name="Takagi M."/>
            <person name="Nakayama T."/>
            <person name="Kamikawa R."/>
            <person name="Inagaki Y."/>
            <person name="Hashimoto T."/>
        </authorList>
    </citation>
    <scope>NUCLEOTIDE SEQUENCE [LARGE SCALE GENOMIC DNA]</scope>
    <source>
        <strain evidence="1">NY0173</strain>
    </source>
</reference>
<gene>
    <name evidence="1" type="ORF">KIPB_016525</name>
</gene>
<accession>A0A391P5V6</accession>
<evidence type="ECO:0000313" key="2">
    <source>
        <dbReference type="Proteomes" id="UP000265618"/>
    </source>
</evidence>
<feature type="non-terminal residue" evidence="1">
    <location>
        <position position="1"/>
    </location>
</feature>
<keyword evidence="2" id="KW-1185">Reference proteome</keyword>
<sequence>MLAALPIDTQVYGKWLSFMP</sequence>
<comment type="caution">
    <text evidence="1">The sequence shown here is derived from an EMBL/GenBank/DDBJ whole genome shotgun (WGS) entry which is preliminary data.</text>
</comment>
<dbReference type="EMBL" id="BDIP01010162">
    <property type="protein sequence ID" value="GCA65203.1"/>
    <property type="molecule type" value="Genomic_DNA"/>
</dbReference>
<dbReference type="Proteomes" id="UP000265618">
    <property type="component" value="Unassembled WGS sequence"/>
</dbReference>